<evidence type="ECO:0000256" key="1">
    <source>
        <dbReference type="ARBA" id="ARBA00001933"/>
    </source>
</evidence>
<organism evidence="7 8">
    <name type="scientific">Shewanella dokdonensis</name>
    <dbReference type="NCBI Taxonomy" id="712036"/>
    <lineage>
        <taxon>Bacteria</taxon>
        <taxon>Pseudomonadati</taxon>
        <taxon>Pseudomonadota</taxon>
        <taxon>Gammaproteobacteria</taxon>
        <taxon>Alteromonadales</taxon>
        <taxon>Shewanellaceae</taxon>
        <taxon>Shewanella</taxon>
    </lineage>
</organism>
<proteinExistence type="inferred from homology"/>
<evidence type="ECO:0000256" key="5">
    <source>
        <dbReference type="ARBA" id="ARBA00037974"/>
    </source>
</evidence>
<dbReference type="PANTHER" id="PTHR43525">
    <property type="entry name" value="PROTEIN MALY"/>
    <property type="match status" value="1"/>
</dbReference>
<name>A0ABX8DEJ3_9GAMM</name>
<dbReference type="Gene3D" id="3.40.640.10">
    <property type="entry name" value="Type I PLP-dependent aspartate aminotransferase-like (Major domain)"/>
    <property type="match status" value="1"/>
</dbReference>
<comment type="cofactor">
    <cofactor evidence="1">
        <name>pyridoxal 5'-phosphate</name>
        <dbReference type="ChEBI" id="CHEBI:597326"/>
    </cofactor>
</comment>
<dbReference type="InterPro" id="IPR015422">
    <property type="entry name" value="PyrdxlP-dep_Trfase_small"/>
</dbReference>
<dbReference type="SUPFAM" id="SSF53383">
    <property type="entry name" value="PLP-dependent transferases"/>
    <property type="match status" value="1"/>
</dbReference>
<dbReference type="EMBL" id="CP074572">
    <property type="protein sequence ID" value="QVK23159.1"/>
    <property type="molecule type" value="Genomic_DNA"/>
</dbReference>
<sequence length="252" mass="28391">MLNDKGNFTFDFDDIATKAAAPNNTMLLLCNPHNPVGRVWREDELRKIGDICFANNVIVLADEIHCDLMMPGQQHIPFASLGREFLERSVTCSSPSKSFNLAGIHAANILVEDADWRRRIDKQLNINEVCEISPFAITAVIAAYEFGETWLDELRQYIARNYALVREFIAEHLPMIKVTPLQGTYLVWLDCRALSVGSGALAAKLYNDHHLWLSEGSTYGVEGEGFLRMNIATNQARVLDGLNRFKRAIHGR</sequence>
<evidence type="ECO:0000313" key="8">
    <source>
        <dbReference type="Proteomes" id="UP000676428"/>
    </source>
</evidence>
<gene>
    <name evidence="7" type="ORF">KHX94_19120</name>
</gene>
<comment type="similarity">
    <text evidence="5">Belongs to the class-II pyridoxal-phosphate-dependent aminotransferase family. MalY/PatB cystathionine beta-lyase subfamily.</text>
</comment>
<keyword evidence="3" id="KW-0663">Pyridoxal phosphate</keyword>
<dbReference type="Pfam" id="PF00155">
    <property type="entry name" value="Aminotran_1_2"/>
    <property type="match status" value="1"/>
</dbReference>
<evidence type="ECO:0000256" key="4">
    <source>
        <dbReference type="ARBA" id="ARBA00023239"/>
    </source>
</evidence>
<evidence type="ECO:0000259" key="6">
    <source>
        <dbReference type="Pfam" id="PF00155"/>
    </source>
</evidence>
<dbReference type="EC" id="4.4.1.13" evidence="2"/>
<dbReference type="PANTHER" id="PTHR43525:SF1">
    <property type="entry name" value="PROTEIN MALY"/>
    <property type="match status" value="1"/>
</dbReference>
<dbReference type="InterPro" id="IPR015421">
    <property type="entry name" value="PyrdxlP-dep_Trfase_major"/>
</dbReference>
<keyword evidence="7" id="KW-0808">Transferase</keyword>
<protein>
    <recommendedName>
        <fullName evidence="2">cysteine-S-conjugate beta-lyase</fullName>
        <ecNumber evidence="2">4.4.1.13</ecNumber>
    </recommendedName>
</protein>
<dbReference type="InterPro" id="IPR051798">
    <property type="entry name" value="Class-II_PLP-Dep_Aminotrans"/>
</dbReference>
<evidence type="ECO:0000313" key="7">
    <source>
        <dbReference type="EMBL" id="QVK23159.1"/>
    </source>
</evidence>
<reference evidence="7 8" key="1">
    <citation type="journal article" date="2012" name="Int. J. Syst. Evol. Microbiol.">
        <title>Shewanella dokdonensis sp. nov., isolated from seawater.</title>
        <authorList>
            <person name="Sung H.R."/>
            <person name="Yoon J.H."/>
            <person name="Ghim S.Y."/>
        </authorList>
    </citation>
    <scope>NUCLEOTIDE SEQUENCE [LARGE SCALE GENOMIC DNA]</scope>
    <source>
        <strain evidence="7 8">DSM 23626</strain>
    </source>
</reference>
<accession>A0ABX8DEJ3</accession>
<keyword evidence="4" id="KW-0456">Lyase</keyword>
<dbReference type="InterPro" id="IPR015424">
    <property type="entry name" value="PyrdxlP-dep_Trfase"/>
</dbReference>
<dbReference type="GO" id="GO:0008483">
    <property type="term" value="F:transaminase activity"/>
    <property type="evidence" value="ECO:0007669"/>
    <property type="project" value="UniProtKB-KW"/>
</dbReference>
<evidence type="ECO:0000256" key="2">
    <source>
        <dbReference type="ARBA" id="ARBA00012224"/>
    </source>
</evidence>
<dbReference type="Proteomes" id="UP000676428">
    <property type="component" value="Chromosome"/>
</dbReference>
<keyword evidence="8" id="KW-1185">Reference proteome</keyword>
<dbReference type="CDD" id="cd00609">
    <property type="entry name" value="AAT_like"/>
    <property type="match status" value="1"/>
</dbReference>
<dbReference type="Gene3D" id="3.90.1150.10">
    <property type="entry name" value="Aspartate Aminotransferase, domain 1"/>
    <property type="match status" value="1"/>
</dbReference>
<feature type="domain" description="Aminotransferase class I/classII large" evidence="6">
    <location>
        <begin position="3"/>
        <end position="237"/>
    </location>
</feature>
<dbReference type="InterPro" id="IPR004839">
    <property type="entry name" value="Aminotransferase_I/II_large"/>
</dbReference>
<evidence type="ECO:0000256" key="3">
    <source>
        <dbReference type="ARBA" id="ARBA00022898"/>
    </source>
</evidence>
<keyword evidence="7" id="KW-0032">Aminotransferase</keyword>